<feature type="transmembrane region" description="Helical" evidence="9">
    <location>
        <begin position="263"/>
        <end position="285"/>
    </location>
</feature>
<dbReference type="InterPro" id="IPR003663">
    <property type="entry name" value="Sugar/inositol_transpt"/>
</dbReference>
<evidence type="ECO:0000259" key="10">
    <source>
        <dbReference type="PROSITE" id="PS50850"/>
    </source>
</evidence>
<evidence type="ECO:0000256" key="7">
    <source>
        <dbReference type="ARBA" id="ARBA00024348"/>
    </source>
</evidence>
<dbReference type="PANTHER" id="PTHR48021">
    <property type="match status" value="1"/>
</dbReference>
<feature type="domain" description="Major facilitator superfamily (MFS) profile" evidence="10">
    <location>
        <begin position="139"/>
        <end position="562"/>
    </location>
</feature>
<evidence type="ECO:0000256" key="8">
    <source>
        <dbReference type="RuleBase" id="RU003346"/>
    </source>
</evidence>
<organism evidence="11 12">
    <name type="scientific">Aquatica leii</name>
    <dbReference type="NCBI Taxonomy" id="1421715"/>
    <lineage>
        <taxon>Eukaryota</taxon>
        <taxon>Metazoa</taxon>
        <taxon>Ecdysozoa</taxon>
        <taxon>Arthropoda</taxon>
        <taxon>Hexapoda</taxon>
        <taxon>Insecta</taxon>
        <taxon>Pterygota</taxon>
        <taxon>Neoptera</taxon>
        <taxon>Endopterygota</taxon>
        <taxon>Coleoptera</taxon>
        <taxon>Polyphaga</taxon>
        <taxon>Elateriformia</taxon>
        <taxon>Elateroidea</taxon>
        <taxon>Lampyridae</taxon>
        <taxon>Luciolinae</taxon>
        <taxon>Aquatica</taxon>
    </lineage>
</organism>
<feature type="transmembrane region" description="Helical" evidence="9">
    <location>
        <begin position="471"/>
        <end position="495"/>
    </location>
</feature>
<keyword evidence="8" id="KW-0813">Transport</keyword>
<dbReference type="InterPro" id="IPR036259">
    <property type="entry name" value="MFS_trans_sf"/>
</dbReference>
<dbReference type="PROSITE" id="PS50850">
    <property type="entry name" value="MFS"/>
    <property type="match status" value="1"/>
</dbReference>
<feature type="transmembrane region" description="Helical" evidence="9">
    <location>
        <begin position="437"/>
        <end position="459"/>
    </location>
</feature>
<dbReference type="InterPro" id="IPR005828">
    <property type="entry name" value="MFS_sugar_transport-like"/>
</dbReference>
<dbReference type="InterPro" id="IPR044775">
    <property type="entry name" value="MFS_ERD6/Tret1-like"/>
</dbReference>
<dbReference type="Pfam" id="PF00083">
    <property type="entry name" value="Sugar_tr"/>
    <property type="match status" value="1"/>
</dbReference>
<feature type="transmembrane region" description="Helical" evidence="9">
    <location>
        <begin position="234"/>
        <end position="251"/>
    </location>
</feature>
<keyword evidence="12" id="KW-1185">Reference proteome</keyword>
<dbReference type="EMBL" id="JARPUR010000008">
    <property type="protein sequence ID" value="KAK4871730.1"/>
    <property type="molecule type" value="Genomic_DNA"/>
</dbReference>
<gene>
    <name evidence="11" type="ORF">RN001_015854</name>
</gene>
<feature type="transmembrane region" description="Helical" evidence="9">
    <location>
        <begin position="291"/>
        <end position="308"/>
    </location>
</feature>
<feature type="transmembrane region" description="Helical" evidence="9">
    <location>
        <begin position="372"/>
        <end position="393"/>
    </location>
</feature>
<dbReference type="SUPFAM" id="SSF103473">
    <property type="entry name" value="MFS general substrate transporter"/>
    <property type="match status" value="1"/>
</dbReference>
<dbReference type="InterPro" id="IPR050549">
    <property type="entry name" value="MFS_Trehalose_Transporter"/>
</dbReference>
<evidence type="ECO:0000256" key="1">
    <source>
        <dbReference type="ARBA" id="ARBA00004651"/>
    </source>
</evidence>
<feature type="transmembrane region" description="Helical" evidence="9">
    <location>
        <begin position="177"/>
        <end position="200"/>
    </location>
</feature>
<evidence type="ECO:0000313" key="12">
    <source>
        <dbReference type="Proteomes" id="UP001353858"/>
    </source>
</evidence>
<dbReference type="FunFam" id="1.20.1250.20:FF:000055">
    <property type="entry name" value="Facilitated trehalose transporter Tret1-2 homolog"/>
    <property type="match status" value="1"/>
</dbReference>
<dbReference type="Proteomes" id="UP001353858">
    <property type="component" value="Unassembled WGS sequence"/>
</dbReference>
<name>A0AAN7PXT2_9COLE</name>
<dbReference type="PRINTS" id="PR00171">
    <property type="entry name" value="SUGRTRNSPORT"/>
</dbReference>
<evidence type="ECO:0000256" key="6">
    <source>
        <dbReference type="ARBA" id="ARBA00023180"/>
    </source>
</evidence>
<keyword evidence="2" id="KW-1003">Cell membrane</keyword>
<evidence type="ECO:0000256" key="2">
    <source>
        <dbReference type="ARBA" id="ARBA00022475"/>
    </source>
</evidence>
<dbReference type="CDD" id="cd17358">
    <property type="entry name" value="MFS_GLUT6_8_Class3_like"/>
    <property type="match status" value="1"/>
</dbReference>
<dbReference type="Gene3D" id="1.20.1250.20">
    <property type="entry name" value="MFS general substrate transporter like domains"/>
    <property type="match status" value="1"/>
</dbReference>
<keyword evidence="3 9" id="KW-0812">Transmembrane</keyword>
<feature type="transmembrane region" description="Helical" evidence="9">
    <location>
        <begin position="137"/>
        <end position="157"/>
    </location>
</feature>
<evidence type="ECO:0000256" key="4">
    <source>
        <dbReference type="ARBA" id="ARBA00022989"/>
    </source>
</evidence>
<feature type="transmembrane region" description="Helical" evidence="9">
    <location>
        <begin position="540"/>
        <end position="558"/>
    </location>
</feature>
<dbReference type="InterPro" id="IPR020846">
    <property type="entry name" value="MFS_dom"/>
</dbReference>
<feature type="transmembrane region" description="Helical" evidence="9">
    <location>
        <begin position="507"/>
        <end position="528"/>
    </location>
</feature>
<dbReference type="PROSITE" id="PS00217">
    <property type="entry name" value="SUGAR_TRANSPORT_2"/>
    <property type="match status" value="1"/>
</dbReference>
<reference evidence="12" key="1">
    <citation type="submission" date="2023-01" db="EMBL/GenBank/DDBJ databases">
        <title>Key to firefly adult light organ development and bioluminescence: homeobox transcription factors regulate luciferase expression and transportation to peroxisome.</title>
        <authorList>
            <person name="Fu X."/>
        </authorList>
    </citation>
    <scope>NUCLEOTIDE SEQUENCE [LARGE SCALE GENOMIC DNA]</scope>
</reference>
<comment type="similarity">
    <text evidence="7">Belongs to the major facilitator superfamily. Sugar transporter (TC 2.A.1.1) family. Trehalose transporter subfamily.</text>
</comment>
<keyword evidence="5 9" id="KW-0472">Membrane</keyword>
<dbReference type="InterPro" id="IPR005829">
    <property type="entry name" value="Sugar_transporter_CS"/>
</dbReference>
<dbReference type="AlphaFoldDB" id="A0AAN7PXT2"/>
<dbReference type="GO" id="GO:0051119">
    <property type="term" value="F:sugar transmembrane transporter activity"/>
    <property type="evidence" value="ECO:0007669"/>
    <property type="project" value="InterPro"/>
</dbReference>
<proteinExistence type="inferred from homology"/>
<protein>
    <recommendedName>
        <fullName evidence="10">Major facilitator superfamily (MFS) profile domain-containing protein</fullName>
    </recommendedName>
</protein>
<dbReference type="PROSITE" id="PS00216">
    <property type="entry name" value="SUGAR_TRANSPORT_1"/>
    <property type="match status" value="1"/>
</dbReference>
<dbReference type="GO" id="GO:0005886">
    <property type="term" value="C:plasma membrane"/>
    <property type="evidence" value="ECO:0007669"/>
    <property type="project" value="UniProtKB-SubCell"/>
</dbReference>
<accession>A0AAN7PXT2</accession>
<evidence type="ECO:0000313" key="11">
    <source>
        <dbReference type="EMBL" id="KAK4871730.1"/>
    </source>
</evidence>
<keyword evidence="6" id="KW-0325">Glycoprotein</keyword>
<dbReference type="PANTHER" id="PTHR48021:SF96">
    <property type="entry name" value="FACILITATED TREHALOSE TRANSPORTER TRET1-1-RELATED"/>
    <property type="match status" value="1"/>
</dbReference>
<comment type="caution">
    <text evidence="11">The sequence shown here is derived from an EMBL/GenBank/DDBJ whole genome shotgun (WGS) entry which is preliminary data.</text>
</comment>
<keyword evidence="4 9" id="KW-1133">Transmembrane helix</keyword>
<dbReference type="NCBIfam" id="TIGR00879">
    <property type="entry name" value="SP"/>
    <property type="match status" value="1"/>
</dbReference>
<feature type="transmembrane region" description="Helical" evidence="9">
    <location>
        <begin position="207"/>
        <end position="228"/>
    </location>
</feature>
<evidence type="ECO:0000256" key="5">
    <source>
        <dbReference type="ARBA" id="ARBA00023136"/>
    </source>
</evidence>
<feature type="transmembrane region" description="Helical" evidence="9">
    <location>
        <begin position="413"/>
        <end position="430"/>
    </location>
</feature>
<evidence type="ECO:0000256" key="3">
    <source>
        <dbReference type="ARBA" id="ARBA00022692"/>
    </source>
</evidence>
<sequence>MSKKHICDISALNQDYILTMGSKPGWKSDLWHKFTDFGRKDNQHHLLAVVDTPCISASTTVTNFESVETLSIPVGTNNKRMGTLEENLKIVQPEIVPLQIMEKDEKLENRMGSINDSICLNVYGDTTEAKPKLFNQILTSISVSLVSMVVGFVSAYTSPAAESLKHDLSISDEEVSWIGGLMPLGALLGGLIGGQLIDYLGRKCSIFLTNVMFIISWICISVAVNVWYVYVGRAIAGFSVGITTLALPVYLGETIQPEVRGTLGLLPTGFGNIGILMCFIIGTYIPWDNLAWVGVAIPIPFIILAFIIPETPKWYLSKGKYENARKALQWLRGKETNIEHEFNNLARTQQKSTADHTQSLTVLFKPSNVKPLLISLGLMFFQQMSGINAVIFYTSDIFEMAGSSAIDKNTSTIIVGVVNFVSTFIATVLIDRLGRKILLYVSSALMVLTLGILGTYFYLLETGVEVSNYGWVPLTSFVIYVLGFSLGFGPIPWLMMGEILPAKIRGSAASVATAFNWSCTFIVTKTFVDIIHSIGPHGTFWMFSIICIISLAFVIIWVPETQGQSLEEIERKLAGIKVRRMSSAANLKPLPSTF</sequence>
<comment type="subcellular location">
    <subcellularLocation>
        <location evidence="1">Cell membrane</location>
        <topology evidence="1">Multi-pass membrane protein</topology>
    </subcellularLocation>
</comment>
<evidence type="ECO:0000256" key="9">
    <source>
        <dbReference type="SAM" id="Phobius"/>
    </source>
</evidence>